<dbReference type="InterPro" id="IPR041489">
    <property type="entry name" value="PDZ_6"/>
</dbReference>
<accession>A0A6P1ZJX4</accession>
<dbReference type="InterPro" id="IPR001940">
    <property type="entry name" value="Peptidase_S1C"/>
</dbReference>
<comment type="subcellular location">
    <subcellularLocation>
        <location evidence="2">Periplasm</location>
    </subcellularLocation>
</comment>
<sequence>MCFDSHARIPHQGVCFMIRAAVAHTVCALFALILLAAPARAELPEFTTLAESTGPAVVNIATVKTVNTSEQLKDFFQFHDRDGRFDDFFDQFERFFGDRFRGGERQERSLGSGFIISPDGFIATNNHVVEGADEVKVNLQFKGKEESYDATVVGRDQETDLAVLKIDTEHELPTLQWGDSDIMKIGQWVVAIGNPFGLDHSVTAGIISAKGRVIGSGPFDDFIQTDASINPGNSGGPLLNMQGEVIGINSAIVASGQGIGFAIPSNMARRVIAQIRTGKPMQRGWIGVTIQDVDENTAKALDMDEASGALISSVMEGEPAANAGMKTGDVIKAVNGKEVADASELLKAIAALKPGEKAELTVWRKGDTLNLTVTLGQRDAERIAGGLDNNQPGDQTAPAEAEAYGLTLQPVPDQMASQLGIAKNLGLLVTDVQDATPAMNAEIQPGDVILEVNQKPISTVDKFNAILDSEGKDKGVVLLLLNRQGRNLFRSMVVE</sequence>
<evidence type="ECO:0000256" key="3">
    <source>
        <dbReference type="ARBA" id="ARBA00010541"/>
    </source>
</evidence>
<dbReference type="PROSITE" id="PS50106">
    <property type="entry name" value="PDZ"/>
    <property type="match status" value="2"/>
</dbReference>
<evidence type="ECO:0000313" key="18">
    <source>
        <dbReference type="EMBL" id="TVM35055.1"/>
    </source>
</evidence>
<dbReference type="EC" id="3.4.21.107" evidence="4"/>
<dbReference type="Pfam" id="PF13365">
    <property type="entry name" value="Trypsin_2"/>
    <property type="match status" value="1"/>
</dbReference>
<evidence type="ECO:0000313" key="19">
    <source>
        <dbReference type="Proteomes" id="UP000434052"/>
    </source>
</evidence>
<evidence type="ECO:0000256" key="6">
    <source>
        <dbReference type="ARBA" id="ARBA00022670"/>
    </source>
</evidence>
<feature type="domain" description="PDZ" evidence="16">
    <location>
        <begin position="405"/>
        <end position="484"/>
    </location>
</feature>
<dbReference type="Proteomes" id="UP000434052">
    <property type="component" value="Unassembled WGS sequence"/>
</dbReference>
<comment type="similarity">
    <text evidence="3">Belongs to the peptidase S1C family.</text>
</comment>
<dbReference type="OrthoDB" id="9758917at2"/>
<protein>
    <recommendedName>
        <fullName evidence="5">Probable periplasmic serine endoprotease DegP-like</fullName>
        <ecNumber evidence="4">3.4.21.107</ecNumber>
    </recommendedName>
    <alternativeName>
        <fullName evidence="13">Protease Do</fullName>
    </alternativeName>
</protein>
<feature type="binding site" evidence="15">
    <location>
        <begin position="232"/>
        <end position="234"/>
    </location>
    <ligand>
        <name>substrate</name>
    </ligand>
</feature>
<evidence type="ECO:0000256" key="9">
    <source>
        <dbReference type="ARBA" id="ARBA00022764"/>
    </source>
</evidence>
<dbReference type="EMBL" id="QMIF01000003">
    <property type="protein sequence ID" value="TVM35055.1"/>
    <property type="molecule type" value="Genomic_DNA"/>
</dbReference>
<evidence type="ECO:0000256" key="14">
    <source>
        <dbReference type="PIRSR" id="PIRSR611782-1"/>
    </source>
</evidence>
<gene>
    <name evidence="18" type="ORF">DQK91_06545</name>
    <name evidence="17" type="ORF">E8L03_04130</name>
</gene>
<dbReference type="GO" id="GO:0042597">
    <property type="term" value="C:periplasmic space"/>
    <property type="evidence" value="ECO:0007669"/>
    <property type="project" value="UniProtKB-SubCell"/>
</dbReference>
<feature type="active site" description="Charge relay system" evidence="14">
    <location>
        <position position="127"/>
    </location>
</feature>
<evidence type="ECO:0000313" key="17">
    <source>
        <dbReference type="EMBL" id="QJT08159.1"/>
    </source>
</evidence>
<comment type="catalytic activity">
    <reaction evidence="1">
        <text>Acts on substrates that are at least partially unfolded. The cleavage site P1 residue is normally between a pair of hydrophobic residues, such as Val-|-Val.</text>
        <dbReference type="EC" id="3.4.21.107"/>
    </reaction>
</comment>
<dbReference type="PRINTS" id="PR00834">
    <property type="entry name" value="PROTEASES2C"/>
</dbReference>
<keyword evidence="20" id="KW-1185">Reference proteome</keyword>
<dbReference type="PANTHER" id="PTHR22939:SF130">
    <property type="entry name" value="PERIPLASMIC SERINE ENDOPROTEASE DEGP-LIKE-RELATED"/>
    <property type="match status" value="1"/>
</dbReference>
<evidence type="ECO:0000259" key="16">
    <source>
        <dbReference type="PROSITE" id="PS50106"/>
    </source>
</evidence>
<dbReference type="SMART" id="SM00228">
    <property type="entry name" value="PDZ"/>
    <property type="match status" value="2"/>
</dbReference>
<feature type="domain" description="PDZ" evidence="16">
    <location>
        <begin position="274"/>
        <end position="353"/>
    </location>
</feature>
<dbReference type="GO" id="GO:0004252">
    <property type="term" value="F:serine-type endopeptidase activity"/>
    <property type="evidence" value="ECO:0007669"/>
    <property type="project" value="InterPro"/>
</dbReference>
<dbReference type="Pfam" id="PF13180">
    <property type="entry name" value="PDZ_2"/>
    <property type="match status" value="1"/>
</dbReference>
<dbReference type="Gene3D" id="2.40.10.120">
    <property type="match status" value="1"/>
</dbReference>
<feature type="active site" description="Charge relay system" evidence="14">
    <location>
        <position position="160"/>
    </location>
</feature>
<feature type="binding site" evidence="15">
    <location>
        <begin position="250"/>
        <end position="254"/>
    </location>
    <ligand>
        <name>substrate</name>
    </ligand>
</feature>
<feature type="binding site" evidence="15">
    <location>
        <position position="127"/>
    </location>
    <ligand>
        <name>substrate</name>
    </ligand>
</feature>
<keyword evidence="9" id="KW-0574">Periplasm</keyword>
<dbReference type="NCBIfam" id="TIGR02037">
    <property type="entry name" value="degP_htrA_DO"/>
    <property type="match status" value="1"/>
</dbReference>
<feature type="binding site" evidence="15">
    <location>
        <position position="160"/>
    </location>
    <ligand>
        <name>substrate</name>
    </ligand>
</feature>
<evidence type="ECO:0000256" key="1">
    <source>
        <dbReference type="ARBA" id="ARBA00001772"/>
    </source>
</evidence>
<keyword evidence="8" id="KW-0677">Repeat</keyword>
<keyword evidence="6" id="KW-0645">Protease</keyword>
<dbReference type="PANTHER" id="PTHR22939">
    <property type="entry name" value="SERINE PROTEASE FAMILY S1C HTRA-RELATED"/>
    <property type="match status" value="1"/>
</dbReference>
<keyword evidence="11" id="KW-0720">Serine protease</keyword>
<dbReference type="InterPro" id="IPR009003">
    <property type="entry name" value="Peptidase_S1_PA"/>
</dbReference>
<dbReference type="InterPro" id="IPR036034">
    <property type="entry name" value="PDZ_sf"/>
</dbReference>
<evidence type="ECO:0000256" key="11">
    <source>
        <dbReference type="ARBA" id="ARBA00022825"/>
    </source>
</evidence>
<keyword evidence="12" id="KW-0346">Stress response</keyword>
<name>A0A6P1ZJX4_9BACT</name>
<organism evidence="18 19">
    <name type="scientific">Oceanidesulfovibrio marinus</name>
    <dbReference type="NCBI Taxonomy" id="370038"/>
    <lineage>
        <taxon>Bacteria</taxon>
        <taxon>Pseudomonadati</taxon>
        <taxon>Thermodesulfobacteriota</taxon>
        <taxon>Desulfovibrionia</taxon>
        <taxon>Desulfovibrionales</taxon>
        <taxon>Desulfovibrionaceae</taxon>
        <taxon>Oceanidesulfovibrio</taxon>
    </lineage>
</organism>
<evidence type="ECO:0000313" key="20">
    <source>
        <dbReference type="Proteomes" id="UP000503251"/>
    </source>
</evidence>
<evidence type="ECO:0000256" key="12">
    <source>
        <dbReference type="ARBA" id="ARBA00023016"/>
    </source>
</evidence>
<reference evidence="17 20" key="2">
    <citation type="submission" date="2019-04" db="EMBL/GenBank/DDBJ databases">
        <title>Isolation and culture of sulfate reducing bacteria from the cold seep of the South China Sea.</title>
        <authorList>
            <person name="Sun C."/>
            <person name="Liu R."/>
        </authorList>
    </citation>
    <scope>NUCLEOTIDE SEQUENCE [LARGE SCALE GENOMIC DNA]</scope>
    <source>
        <strain evidence="17 20">CS1</strain>
    </source>
</reference>
<evidence type="ECO:0000256" key="5">
    <source>
        <dbReference type="ARBA" id="ARBA00013958"/>
    </source>
</evidence>
<dbReference type="InterPro" id="IPR001478">
    <property type="entry name" value="PDZ"/>
</dbReference>
<evidence type="ECO:0000256" key="8">
    <source>
        <dbReference type="ARBA" id="ARBA00022737"/>
    </source>
</evidence>
<dbReference type="CDD" id="cd10839">
    <property type="entry name" value="cpPDZ1_DegP-like"/>
    <property type="match status" value="1"/>
</dbReference>
<dbReference type="SUPFAM" id="SSF50156">
    <property type="entry name" value="PDZ domain-like"/>
    <property type="match status" value="2"/>
</dbReference>
<evidence type="ECO:0000256" key="2">
    <source>
        <dbReference type="ARBA" id="ARBA00004418"/>
    </source>
</evidence>
<feature type="active site" description="Charge relay system" evidence="14">
    <location>
        <position position="234"/>
    </location>
</feature>
<dbReference type="InterPro" id="IPR011782">
    <property type="entry name" value="Pept_S1C_Do"/>
</dbReference>
<dbReference type="GO" id="GO:0006508">
    <property type="term" value="P:proteolysis"/>
    <property type="evidence" value="ECO:0007669"/>
    <property type="project" value="UniProtKB-KW"/>
</dbReference>
<dbReference type="AlphaFoldDB" id="A0A6P1ZJX4"/>
<proteinExistence type="inferred from homology"/>
<evidence type="ECO:0000256" key="13">
    <source>
        <dbReference type="ARBA" id="ARBA00032850"/>
    </source>
</evidence>
<dbReference type="Proteomes" id="UP000503251">
    <property type="component" value="Chromosome"/>
</dbReference>
<reference evidence="18" key="1">
    <citation type="submission" date="2018-06" db="EMBL/GenBank/DDBJ databases">
        <title>Complete genome of Desulfovibrio marinus P48SEP.</title>
        <authorList>
            <person name="Crispim J.S."/>
            <person name="Vidigal P.M.P."/>
            <person name="Silva L.C.F."/>
            <person name="Araujo L.C."/>
            <person name="Laguardia C.N."/>
            <person name="Dias R.S."/>
            <person name="Sousa M.P."/>
            <person name="Paula S.O."/>
            <person name="Silva C."/>
        </authorList>
    </citation>
    <scope>NUCLEOTIDE SEQUENCE [LARGE SCALE GENOMIC DNA]</scope>
    <source>
        <strain evidence="18">P48SEP</strain>
    </source>
</reference>
<keyword evidence="7" id="KW-0732">Signal</keyword>
<evidence type="ECO:0000256" key="4">
    <source>
        <dbReference type="ARBA" id="ARBA00013035"/>
    </source>
</evidence>
<dbReference type="SUPFAM" id="SSF50494">
    <property type="entry name" value="Trypsin-like serine proteases"/>
    <property type="match status" value="1"/>
</dbReference>
<keyword evidence="10" id="KW-0378">Hydrolase</keyword>
<dbReference type="Pfam" id="PF17820">
    <property type="entry name" value="PDZ_6"/>
    <property type="match status" value="1"/>
</dbReference>
<dbReference type="Gene3D" id="2.30.42.10">
    <property type="match status" value="2"/>
</dbReference>
<evidence type="ECO:0000256" key="7">
    <source>
        <dbReference type="ARBA" id="ARBA00022729"/>
    </source>
</evidence>
<dbReference type="EMBL" id="CP039543">
    <property type="protein sequence ID" value="QJT08159.1"/>
    <property type="molecule type" value="Genomic_DNA"/>
</dbReference>
<evidence type="ECO:0000256" key="15">
    <source>
        <dbReference type="PIRSR" id="PIRSR611782-2"/>
    </source>
</evidence>
<evidence type="ECO:0000256" key="10">
    <source>
        <dbReference type="ARBA" id="ARBA00022801"/>
    </source>
</evidence>